<reference evidence="2" key="1">
    <citation type="submission" date="2021-01" db="EMBL/GenBank/DDBJ databases">
        <authorList>
            <person name="Corre E."/>
            <person name="Pelletier E."/>
            <person name="Niang G."/>
            <person name="Scheremetjew M."/>
            <person name="Finn R."/>
            <person name="Kale V."/>
            <person name="Holt S."/>
            <person name="Cochrane G."/>
            <person name="Meng A."/>
            <person name="Brown T."/>
            <person name="Cohen L."/>
        </authorList>
    </citation>
    <scope>NUCLEOTIDE SEQUENCE</scope>
    <source>
        <strain evidence="2">OF101</strain>
    </source>
</reference>
<feature type="region of interest" description="Disordered" evidence="1">
    <location>
        <begin position="1"/>
        <end position="30"/>
    </location>
</feature>
<proteinExistence type="predicted"/>
<evidence type="ECO:0000313" key="2">
    <source>
        <dbReference type="EMBL" id="CAD9167117.1"/>
    </source>
</evidence>
<feature type="compositionally biased region" description="Polar residues" evidence="1">
    <location>
        <begin position="1"/>
        <end position="13"/>
    </location>
</feature>
<organism evidence="2">
    <name type="scientific">Alexandrium catenella</name>
    <name type="common">Red tide dinoflagellate</name>
    <name type="synonym">Gonyaulax catenella</name>
    <dbReference type="NCBI Taxonomy" id="2925"/>
    <lineage>
        <taxon>Eukaryota</taxon>
        <taxon>Sar</taxon>
        <taxon>Alveolata</taxon>
        <taxon>Dinophyceae</taxon>
        <taxon>Gonyaulacales</taxon>
        <taxon>Pyrocystaceae</taxon>
        <taxon>Alexandrium</taxon>
    </lineage>
</organism>
<evidence type="ECO:0000256" key="1">
    <source>
        <dbReference type="SAM" id="MobiDB-lite"/>
    </source>
</evidence>
<feature type="compositionally biased region" description="Polar residues" evidence="1">
    <location>
        <begin position="21"/>
        <end position="30"/>
    </location>
</feature>
<accession>A0A7S1RI56</accession>
<protein>
    <submittedName>
        <fullName evidence="2">Uncharacterized protein</fullName>
    </submittedName>
</protein>
<gene>
    <name evidence="2" type="ORF">ACAT0790_LOCUS43885</name>
</gene>
<dbReference type="EMBL" id="HBGE01073280">
    <property type="protein sequence ID" value="CAD9167117.1"/>
    <property type="molecule type" value="Transcribed_RNA"/>
</dbReference>
<sequence>MDSVSTTASSPSRRLSEEAFETSSFHRQRSSSIEDAALFLSCKVAGWASDACTWDKAECDSSTCEMCAELKPDSANPDAASREEGTAPAVEPDEIDSEHLRKAVALYRQPPTGGLCYFFVLTVNLLRGAS</sequence>
<feature type="region of interest" description="Disordered" evidence="1">
    <location>
        <begin position="73"/>
        <end position="95"/>
    </location>
</feature>
<name>A0A7S1RI56_ALECA</name>
<dbReference type="AlphaFoldDB" id="A0A7S1RI56"/>